<reference evidence="1" key="1">
    <citation type="journal article" date="2019" name="Sci. Rep.">
        <title>Draft genome of Tanacetum cinerariifolium, the natural source of mosquito coil.</title>
        <authorList>
            <person name="Yamashiro T."/>
            <person name="Shiraishi A."/>
            <person name="Satake H."/>
            <person name="Nakayama K."/>
        </authorList>
    </citation>
    <scope>NUCLEOTIDE SEQUENCE</scope>
</reference>
<sequence length="66" mass="6883">DSGTCALPPKPVARTFGFAVVSKARPAANGKVRAVAQPGGHFCGKQMRILNAPSFSLFTLLPLTSK</sequence>
<organism evidence="1">
    <name type="scientific">Tanacetum cinerariifolium</name>
    <name type="common">Dalmatian daisy</name>
    <name type="synonym">Chrysanthemum cinerariifolium</name>
    <dbReference type="NCBI Taxonomy" id="118510"/>
    <lineage>
        <taxon>Eukaryota</taxon>
        <taxon>Viridiplantae</taxon>
        <taxon>Streptophyta</taxon>
        <taxon>Embryophyta</taxon>
        <taxon>Tracheophyta</taxon>
        <taxon>Spermatophyta</taxon>
        <taxon>Magnoliopsida</taxon>
        <taxon>eudicotyledons</taxon>
        <taxon>Gunneridae</taxon>
        <taxon>Pentapetalae</taxon>
        <taxon>asterids</taxon>
        <taxon>campanulids</taxon>
        <taxon>Asterales</taxon>
        <taxon>Asteraceae</taxon>
        <taxon>Asteroideae</taxon>
        <taxon>Anthemideae</taxon>
        <taxon>Anthemidinae</taxon>
        <taxon>Tanacetum</taxon>
    </lineage>
</organism>
<dbReference type="AlphaFoldDB" id="A0A699XXV4"/>
<protein>
    <submittedName>
        <fullName evidence="1">Uncharacterized protein</fullName>
    </submittedName>
</protein>
<evidence type="ECO:0000313" key="1">
    <source>
        <dbReference type="EMBL" id="GFD60624.1"/>
    </source>
</evidence>
<gene>
    <name evidence="1" type="ORF">Tci_932593</name>
</gene>
<accession>A0A699XXV4</accession>
<feature type="non-terminal residue" evidence="1">
    <location>
        <position position="1"/>
    </location>
</feature>
<dbReference type="EMBL" id="BKCJ011880245">
    <property type="protein sequence ID" value="GFD60624.1"/>
    <property type="molecule type" value="Genomic_DNA"/>
</dbReference>
<proteinExistence type="predicted"/>
<name>A0A699XXV4_TANCI</name>
<comment type="caution">
    <text evidence="1">The sequence shown here is derived from an EMBL/GenBank/DDBJ whole genome shotgun (WGS) entry which is preliminary data.</text>
</comment>